<comment type="caution">
    <text evidence="1">The sequence shown here is derived from an EMBL/GenBank/DDBJ whole genome shotgun (WGS) entry which is preliminary data.</text>
</comment>
<dbReference type="AlphaFoldDB" id="A0A9N7V4D6"/>
<reference evidence="1" key="1">
    <citation type="submission" date="2020-03" db="EMBL/GenBank/DDBJ databases">
        <authorList>
            <person name="Weist P."/>
        </authorList>
    </citation>
    <scope>NUCLEOTIDE SEQUENCE</scope>
</reference>
<name>A0A9N7V4D6_PLEPL</name>
<organism evidence="1 2">
    <name type="scientific">Pleuronectes platessa</name>
    <name type="common">European plaice</name>
    <dbReference type="NCBI Taxonomy" id="8262"/>
    <lineage>
        <taxon>Eukaryota</taxon>
        <taxon>Metazoa</taxon>
        <taxon>Chordata</taxon>
        <taxon>Craniata</taxon>
        <taxon>Vertebrata</taxon>
        <taxon>Euteleostomi</taxon>
        <taxon>Actinopterygii</taxon>
        <taxon>Neopterygii</taxon>
        <taxon>Teleostei</taxon>
        <taxon>Neoteleostei</taxon>
        <taxon>Acanthomorphata</taxon>
        <taxon>Carangaria</taxon>
        <taxon>Pleuronectiformes</taxon>
        <taxon>Pleuronectoidei</taxon>
        <taxon>Pleuronectidae</taxon>
        <taxon>Pleuronectes</taxon>
    </lineage>
</organism>
<evidence type="ECO:0000313" key="1">
    <source>
        <dbReference type="EMBL" id="CAB1442779.1"/>
    </source>
</evidence>
<keyword evidence="2" id="KW-1185">Reference proteome</keyword>
<proteinExistence type="predicted"/>
<dbReference type="EMBL" id="CADEAL010002916">
    <property type="protein sequence ID" value="CAB1442779.1"/>
    <property type="molecule type" value="Genomic_DNA"/>
</dbReference>
<feature type="non-terminal residue" evidence="1">
    <location>
        <position position="118"/>
    </location>
</feature>
<gene>
    <name evidence="1" type="ORF">PLEPLA_LOCUS30498</name>
</gene>
<accession>A0A9N7V4D6</accession>
<sequence>TSTLLQWTRVPSGARQCAASCGQSPTVQELTNALIQVWEEIPQDTVRQLIRSMARLCWVLYIPVMTRLSRRTCTNQLRALSALAVLRVIANLTELSAVLTTTTLKISRSSQRSRLPPP</sequence>
<evidence type="ECO:0000313" key="2">
    <source>
        <dbReference type="Proteomes" id="UP001153269"/>
    </source>
</evidence>
<dbReference type="Proteomes" id="UP001153269">
    <property type="component" value="Unassembled WGS sequence"/>
</dbReference>
<protein>
    <submittedName>
        <fullName evidence="1">Uncharacterized protein</fullName>
    </submittedName>
</protein>